<dbReference type="Proteomes" id="UP000076927">
    <property type="component" value="Chromosome"/>
</dbReference>
<dbReference type="EMBL" id="CP011388">
    <property type="protein sequence ID" value="ANE46301.1"/>
    <property type="molecule type" value="Genomic_DNA"/>
</dbReference>
<dbReference type="Pfam" id="PF00534">
    <property type="entry name" value="Glycos_transf_1"/>
    <property type="match status" value="1"/>
</dbReference>
<dbReference type="KEGG" id="pswu:SY83_08455"/>
<dbReference type="AlphaFoldDB" id="A0A172TGY1"/>
<dbReference type="InterPro" id="IPR028098">
    <property type="entry name" value="Glyco_trans_4-like_N"/>
</dbReference>
<dbReference type="PATRIC" id="fig|1178515.4.peg.1683"/>
<dbReference type="InterPro" id="IPR001296">
    <property type="entry name" value="Glyco_trans_1"/>
</dbReference>
<dbReference type="OrthoDB" id="9802525at2"/>
<name>A0A172TGY1_9BACL</name>
<proteinExistence type="predicted"/>
<keyword evidence="3" id="KW-0808">Transferase</keyword>
<dbReference type="GO" id="GO:0016758">
    <property type="term" value="F:hexosyltransferase activity"/>
    <property type="evidence" value="ECO:0007669"/>
    <property type="project" value="TreeGrafter"/>
</dbReference>
<evidence type="ECO:0000313" key="4">
    <source>
        <dbReference type="Proteomes" id="UP000076927"/>
    </source>
</evidence>
<accession>A0A172TGY1</accession>
<dbReference type="Gene3D" id="3.40.50.2000">
    <property type="entry name" value="Glycogen Phosphorylase B"/>
    <property type="match status" value="2"/>
</dbReference>
<evidence type="ECO:0000259" key="1">
    <source>
        <dbReference type="Pfam" id="PF00534"/>
    </source>
</evidence>
<feature type="domain" description="Glycosyltransferase subfamily 4-like N-terminal" evidence="2">
    <location>
        <begin position="14"/>
        <end position="181"/>
    </location>
</feature>
<protein>
    <submittedName>
        <fullName evidence="3">Glycosyl transferase</fullName>
    </submittedName>
</protein>
<keyword evidence="4" id="KW-1185">Reference proteome</keyword>
<dbReference type="Pfam" id="PF13439">
    <property type="entry name" value="Glyco_transf_4"/>
    <property type="match status" value="1"/>
</dbReference>
<dbReference type="PANTHER" id="PTHR45947">
    <property type="entry name" value="SULFOQUINOVOSYL TRANSFERASE SQD2"/>
    <property type="match status" value="1"/>
</dbReference>
<evidence type="ECO:0000313" key="3">
    <source>
        <dbReference type="EMBL" id="ANE46301.1"/>
    </source>
</evidence>
<dbReference type="RefSeq" id="WP_068605840.1">
    <property type="nucleotide sequence ID" value="NZ_CP011388.1"/>
</dbReference>
<dbReference type="PANTHER" id="PTHR45947:SF3">
    <property type="entry name" value="SULFOQUINOVOSYL TRANSFERASE SQD2"/>
    <property type="match status" value="1"/>
</dbReference>
<dbReference type="STRING" id="1178515.SY83_08455"/>
<sequence length="392" mass="44683">MRIALFTDTFLPDVNGVARTLGRWVQYLESRGIACKVFAPDTPQNVQTADQTMVERFYSIPFLLYPECRMAIPNPIQMKSMLKAFNPTLIHVATPFNLGLHGIHYAKKHKVPFVASYHTHFDQYLSYYKLQWMEAILWKYMHWFHQDARKIYVPSPTTLTHLESKGMRNLEIWGRGLDLQRFYPRTSRVEACQRWGFSESKHMILFVGRLAPEKSVDIAIAAFENLPERVKSNSYLVIAGDGPLYKELAGRYEEDEDIRFTGFVHGEELAELYSAADVFLFPSATETFGNVVLEAMGCGTPVIGADSGGVRDNIQHGLTGLLCPVGNIDAFTEALTLLYDNTLLRENMAARGRAYSQEQTWDRIFFKLLESFEEAGSQSSSADLEERYAQIR</sequence>
<gene>
    <name evidence="3" type="ORF">SY83_08455</name>
</gene>
<dbReference type="InterPro" id="IPR050194">
    <property type="entry name" value="Glycosyltransferase_grp1"/>
</dbReference>
<evidence type="ECO:0000259" key="2">
    <source>
        <dbReference type="Pfam" id="PF13439"/>
    </source>
</evidence>
<dbReference type="SUPFAM" id="SSF53756">
    <property type="entry name" value="UDP-Glycosyltransferase/glycogen phosphorylase"/>
    <property type="match status" value="1"/>
</dbReference>
<organism evidence="3 4">
    <name type="scientific">Paenibacillus swuensis</name>
    <dbReference type="NCBI Taxonomy" id="1178515"/>
    <lineage>
        <taxon>Bacteria</taxon>
        <taxon>Bacillati</taxon>
        <taxon>Bacillota</taxon>
        <taxon>Bacilli</taxon>
        <taxon>Bacillales</taxon>
        <taxon>Paenibacillaceae</taxon>
        <taxon>Paenibacillus</taxon>
    </lineage>
</organism>
<reference evidence="3 4" key="1">
    <citation type="submission" date="2015-01" db="EMBL/GenBank/DDBJ databases">
        <title>Paenibacillus swuensis/DY6/whole genome sequencing.</title>
        <authorList>
            <person name="Kim M.K."/>
            <person name="Srinivasan S."/>
            <person name="Lee J.-J."/>
        </authorList>
    </citation>
    <scope>NUCLEOTIDE SEQUENCE [LARGE SCALE GENOMIC DNA]</scope>
    <source>
        <strain evidence="3 4">DY6</strain>
    </source>
</reference>
<dbReference type="CDD" id="cd03814">
    <property type="entry name" value="GT4-like"/>
    <property type="match status" value="1"/>
</dbReference>
<feature type="domain" description="Glycosyl transferase family 1" evidence="1">
    <location>
        <begin position="194"/>
        <end position="353"/>
    </location>
</feature>